<dbReference type="OrthoDB" id="7371840at2"/>
<reference evidence="1 2" key="1">
    <citation type="submission" date="2017-11" db="EMBL/GenBank/DDBJ databases">
        <title>Draft genome sequence of magnetotactic bacterium Magnetospirillum kuznetsovii LBB-42.</title>
        <authorList>
            <person name="Grouzdev D.S."/>
            <person name="Rysina M.S."/>
            <person name="Baslerov R.V."/>
            <person name="Koziaeva V."/>
        </authorList>
    </citation>
    <scope>NUCLEOTIDE SEQUENCE [LARGE SCALE GENOMIC DNA]</scope>
    <source>
        <strain evidence="1 2">LBB-42</strain>
    </source>
</reference>
<organism evidence="1 2">
    <name type="scientific">Paramagnetospirillum kuznetsovii</name>
    <dbReference type="NCBI Taxonomy" id="2053833"/>
    <lineage>
        <taxon>Bacteria</taxon>
        <taxon>Pseudomonadati</taxon>
        <taxon>Pseudomonadota</taxon>
        <taxon>Alphaproteobacteria</taxon>
        <taxon>Rhodospirillales</taxon>
        <taxon>Magnetospirillaceae</taxon>
        <taxon>Paramagnetospirillum</taxon>
    </lineage>
</organism>
<sequence>MTDRYKYIVPRLMAELIHCDEFLDSIAIAAIDFLDDAARRKEFAAILRSREAIRIAPRIYGWQDPFGALMLSQYGRSGWPKMPAPHLVAGAMARQYGWRLAVPTEIAKHVLGLVERPVVLHKIPFDQNQTRQYAKAKLTLVPSPADLLFLSPAGQCLRQGLPHDASAPGLVEIGEQAGGAAISAPAFLNWLREDLADGRLNEREVMVAEAIIANAGNISLRAPREFNPPPAEDEVAALDGWWQFEENGLVCLAARHIRNHPYLENDGKIKRTSPVIWLDERLGFARTRSRLYRLGKKEGRS</sequence>
<accession>A0A364NSV9</accession>
<protein>
    <submittedName>
        <fullName evidence="1">Uncharacterized protein</fullName>
    </submittedName>
</protein>
<name>A0A364NSV9_9PROT</name>
<dbReference type="AlphaFoldDB" id="A0A364NSV9"/>
<proteinExistence type="predicted"/>
<gene>
    <name evidence="1" type="ORF">CU669_19915</name>
</gene>
<evidence type="ECO:0000313" key="1">
    <source>
        <dbReference type="EMBL" id="RAU20158.1"/>
    </source>
</evidence>
<dbReference type="RefSeq" id="WP_112147344.1">
    <property type="nucleotide sequence ID" value="NZ_PGTO01000032.1"/>
</dbReference>
<dbReference type="EMBL" id="PGTO01000032">
    <property type="protein sequence ID" value="RAU20158.1"/>
    <property type="molecule type" value="Genomic_DNA"/>
</dbReference>
<keyword evidence="2" id="KW-1185">Reference proteome</keyword>
<dbReference type="Proteomes" id="UP000251075">
    <property type="component" value="Unassembled WGS sequence"/>
</dbReference>
<comment type="caution">
    <text evidence="1">The sequence shown here is derived from an EMBL/GenBank/DDBJ whole genome shotgun (WGS) entry which is preliminary data.</text>
</comment>
<evidence type="ECO:0000313" key="2">
    <source>
        <dbReference type="Proteomes" id="UP000251075"/>
    </source>
</evidence>